<accession>A0A1J1ILE8</accession>
<evidence type="ECO:0000313" key="2">
    <source>
        <dbReference type="Proteomes" id="UP000183832"/>
    </source>
</evidence>
<proteinExistence type="predicted"/>
<sequence>MEGEFVKEAKLSTYRNLSHFDSNDNINCCDEDILQSVWQRTEQHPVLNDRIVNELMDGMDFDNNNNNNNNNISNQNFEDITGMLSSSFPSGSIQDTSMNNETEMLSNIVTSTPQHKHMDYSTADTDYKMEAQVEFNNASPIPFTSQNRKLKRRRGLNSEFDETLQRAAKVLKL</sequence>
<organism evidence="1 2">
    <name type="scientific">Clunio marinus</name>
    <dbReference type="NCBI Taxonomy" id="568069"/>
    <lineage>
        <taxon>Eukaryota</taxon>
        <taxon>Metazoa</taxon>
        <taxon>Ecdysozoa</taxon>
        <taxon>Arthropoda</taxon>
        <taxon>Hexapoda</taxon>
        <taxon>Insecta</taxon>
        <taxon>Pterygota</taxon>
        <taxon>Neoptera</taxon>
        <taxon>Endopterygota</taxon>
        <taxon>Diptera</taxon>
        <taxon>Nematocera</taxon>
        <taxon>Chironomoidea</taxon>
        <taxon>Chironomidae</taxon>
        <taxon>Clunio</taxon>
    </lineage>
</organism>
<dbReference type="Proteomes" id="UP000183832">
    <property type="component" value="Unassembled WGS sequence"/>
</dbReference>
<name>A0A1J1ILE8_9DIPT</name>
<dbReference type="AlphaFoldDB" id="A0A1J1ILE8"/>
<keyword evidence="2" id="KW-1185">Reference proteome</keyword>
<gene>
    <name evidence="1" type="ORF">CLUMA_CG014540</name>
</gene>
<protein>
    <submittedName>
        <fullName evidence="1">CLUMA_CG014540, isoform A</fullName>
    </submittedName>
</protein>
<evidence type="ECO:0000313" key="1">
    <source>
        <dbReference type="EMBL" id="CRL01063.1"/>
    </source>
</evidence>
<reference evidence="1 2" key="1">
    <citation type="submission" date="2015-04" db="EMBL/GenBank/DDBJ databases">
        <authorList>
            <person name="Syromyatnikov M.Y."/>
            <person name="Popov V.N."/>
        </authorList>
    </citation>
    <scope>NUCLEOTIDE SEQUENCE [LARGE SCALE GENOMIC DNA]</scope>
</reference>
<dbReference type="EMBL" id="CVRI01000055">
    <property type="protein sequence ID" value="CRL01063.1"/>
    <property type="molecule type" value="Genomic_DNA"/>
</dbReference>